<evidence type="ECO:0000259" key="2">
    <source>
        <dbReference type="Pfam" id="PF19314"/>
    </source>
</evidence>
<dbReference type="Pfam" id="PF10257">
    <property type="entry name" value="RAI16-like"/>
    <property type="match status" value="1"/>
</dbReference>
<organism evidence="3 4">
    <name type="scientific">Paralvinella palmiformis</name>
    <dbReference type="NCBI Taxonomy" id="53620"/>
    <lineage>
        <taxon>Eukaryota</taxon>
        <taxon>Metazoa</taxon>
        <taxon>Spiralia</taxon>
        <taxon>Lophotrochozoa</taxon>
        <taxon>Annelida</taxon>
        <taxon>Polychaeta</taxon>
        <taxon>Sedentaria</taxon>
        <taxon>Canalipalpata</taxon>
        <taxon>Terebellida</taxon>
        <taxon>Terebelliformia</taxon>
        <taxon>Alvinellidae</taxon>
        <taxon>Paralvinella</taxon>
    </lineage>
</organism>
<dbReference type="EMBL" id="JAODUP010000247">
    <property type="protein sequence ID" value="KAK2155157.1"/>
    <property type="molecule type" value="Genomic_DNA"/>
</dbReference>
<protein>
    <recommendedName>
        <fullName evidence="2">FHF complex subunit HOOK-interacting protein C-terminal domain-containing protein</fullName>
    </recommendedName>
</protein>
<dbReference type="PANTHER" id="PTHR21705:SF12">
    <property type="entry name" value="FHF COMPLEX SUBUNIT HOOK-INTERACTING PROTEIN C-TERMINAL DOMAIN-CONTAINING PROTEIN"/>
    <property type="match status" value="1"/>
</dbReference>
<dbReference type="InterPro" id="IPR019384">
    <property type="entry name" value="FHIP"/>
</dbReference>
<accession>A0AAD9JLF7</accession>
<dbReference type="Pfam" id="PF19314">
    <property type="entry name" value="DUF5917"/>
    <property type="match status" value="1"/>
</dbReference>
<dbReference type="Proteomes" id="UP001208570">
    <property type="component" value="Unassembled WGS sequence"/>
</dbReference>
<dbReference type="Pfam" id="PF19311">
    <property type="entry name" value="KELAA"/>
    <property type="match status" value="1"/>
</dbReference>
<evidence type="ECO:0000256" key="1">
    <source>
        <dbReference type="ARBA" id="ARBA00024336"/>
    </source>
</evidence>
<dbReference type="InterPro" id="IPR045669">
    <property type="entry name" value="FHIP_C"/>
</dbReference>
<dbReference type="InterPro" id="IPR045668">
    <property type="entry name" value="FHIP_KELAA_motif"/>
</dbReference>
<dbReference type="PANTHER" id="PTHR21705">
    <property type="entry name" value="RAI16 PROTEIN-RELATED"/>
    <property type="match status" value="1"/>
</dbReference>
<comment type="similarity">
    <text evidence="1">Belongs to the FHIP family.</text>
</comment>
<gene>
    <name evidence="3" type="ORF">LSH36_247g02044</name>
</gene>
<dbReference type="AlphaFoldDB" id="A0AAD9JLF7"/>
<comment type="caution">
    <text evidence="3">The sequence shown here is derived from an EMBL/GenBank/DDBJ whole genome shotgun (WGS) entry which is preliminary data.</text>
</comment>
<sequence>QPSNKYLQQDFITHWKSVTNFFMDNKDHHINVDQTTLPRHLDQMIQILVEEESESESGLTGPCLEYLLHHKALDTLYSLARSDCPPGMKQIVLQFFTKILSRIKQPILPHINVYKPVQRLVCLCGEVSASPAEQEEVQFICVLCAKLKGDPYLVSFFIQNTSSPIHNNGCHSIKSNNLIDNGSRFKILEALLSLMSSNDSWVSVKACEAMMLCASLPEPVSIECILSSPVVECITSKLCTLYSKLPQVMEPAHIECIQAKWGWDFLCDTGDELRFPGKRQMISFMSWLDYCDQLVSIAQPDIGKKLASAVHKHFFQGMLQPAILQTSEYGAVTATSHLCQCVHLVSSAMLLNADDNQALNHEIYDRLIARCNHLSDELSIITLKLFEALLSKHHSYILDTLVLRYLTNRSYVDFEKLQERQQRAVSTTKQQPESQITSVQSVDLSSEIIHPSSVTPSSVSNQFPANFIVVAEQSPEMDHLSVVTDQVPDDSSVFIKESSVVMNDSLTESPVVTNLSSSKSPVKLTQSEDGSLLVTTDKAPIHSSVIRVQSADELQVVIHKSPVDSSLLTNLSLCETLGDLQHKSCENTAASEVKTDHFLCILDEDCQSSCQLDESGYETYMREAHRQFMTISSQCQNYHWPREPISDPESDEHFDEGPFLRVLLDRVSHILDQSYDINLHVTSVMSKLALVPHPNLHEYLLDSTLPIKSGCRTLYKLLEKMALVIKTRVKPIADYHKKLIAVRKQLIGFSDTYRSLDNANALTGVIILEEFCKELAAIAFVKYHELAVEL</sequence>
<proteinExistence type="inferred from homology"/>
<feature type="domain" description="FHF complex subunit HOOK-interacting protein C-terminal" evidence="2">
    <location>
        <begin position="656"/>
        <end position="748"/>
    </location>
</feature>
<reference evidence="3" key="1">
    <citation type="journal article" date="2023" name="Mol. Biol. Evol.">
        <title>Third-Generation Sequencing Reveals the Adaptive Role of the Epigenome in Three Deep-Sea Polychaetes.</title>
        <authorList>
            <person name="Perez M."/>
            <person name="Aroh O."/>
            <person name="Sun Y."/>
            <person name="Lan Y."/>
            <person name="Juniper S.K."/>
            <person name="Young C.R."/>
            <person name="Angers B."/>
            <person name="Qian P.Y."/>
        </authorList>
    </citation>
    <scope>NUCLEOTIDE SEQUENCE</scope>
    <source>
        <strain evidence="3">P08H-3</strain>
    </source>
</reference>
<keyword evidence="4" id="KW-1185">Reference proteome</keyword>
<name>A0AAD9JLF7_9ANNE</name>
<feature type="non-terminal residue" evidence="3">
    <location>
        <position position="1"/>
    </location>
</feature>
<evidence type="ECO:0000313" key="3">
    <source>
        <dbReference type="EMBL" id="KAK2155157.1"/>
    </source>
</evidence>
<evidence type="ECO:0000313" key="4">
    <source>
        <dbReference type="Proteomes" id="UP001208570"/>
    </source>
</evidence>